<dbReference type="InterPro" id="IPR055379">
    <property type="entry name" value="BBS2_pf_dom"/>
</dbReference>
<dbReference type="PANTHER" id="PTHR32465:SF0">
    <property type="entry name" value="BARDET-BIEDL SYNDROME 2 PROTEIN"/>
    <property type="match status" value="1"/>
</dbReference>
<dbReference type="GO" id="GO:0036064">
    <property type="term" value="C:ciliary basal body"/>
    <property type="evidence" value="ECO:0007669"/>
    <property type="project" value="TreeGrafter"/>
</dbReference>
<dbReference type="InterPro" id="IPR055380">
    <property type="entry name" value="BBS2_hp_dom"/>
</dbReference>
<feature type="domain" description="BBS2 platform" evidence="2">
    <location>
        <begin position="128"/>
        <end position="191"/>
    </location>
</feature>
<dbReference type="GO" id="GO:0043005">
    <property type="term" value="C:neuron projection"/>
    <property type="evidence" value="ECO:0007669"/>
    <property type="project" value="TreeGrafter"/>
</dbReference>
<keyword evidence="6" id="KW-1185">Reference proteome</keyword>
<feature type="domain" description="BBS2 C-terminal helix bundle" evidence="3">
    <location>
        <begin position="255"/>
        <end position="281"/>
    </location>
</feature>
<organism evidence="5 6">
    <name type="scientific">Mytilus coruscus</name>
    <name type="common">Sea mussel</name>
    <dbReference type="NCBI Taxonomy" id="42192"/>
    <lineage>
        <taxon>Eukaryota</taxon>
        <taxon>Metazoa</taxon>
        <taxon>Spiralia</taxon>
        <taxon>Lophotrochozoa</taxon>
        <taxon>Mollusca</taxon>
        <taxon>Bivalvia</taxon>
        <taxon>Autobranchia</taxon>
        <taxon>Pteriomorphia</taxon>
        <taxon>Mytilida</taxon>
        <taxon>Mytiloidea</taxon>
        <taxon>Mytilidae</taxon>
        <taxon>Mytilinae</taxon>
        <taxon>Mytilus</taxon>
    </lineage>
</organism>
<dbReference type="Pfam" id="PF23351">
    <property type="entry name" value="BBS2_CtH"/>
    <property type="match status" value="1"/>
</dbReference>
<feature type="domain" description="BBS2 hairpin" evidence="4">
    <location>
        <begin position="200"/>
        <end position="250"/>
    </location>
</feature>
<sequence>MIQPPGGELDQQAMGVIPASTQLQTTLTVNPGEEGKPPHVELFVGTTNDTIIRTVLLFAEGIFDGESHVVHPHPSILSNCLKCPIVPPKDLPVDLHIKAFVGYKSSGQYHVFELTRQLPRFSMYALCKPDIPEPKSSVTYQVNDRVQRVLLWINQSFLLQDDISCEGNLNVAFMSLRGSGPVIIQMETSGQRKWKDLENCWSRKNMRKGYLELYNLNRDLINGYKIRCSNHQELLASLKIVNQIIQKSGRLRVGKYKTQVISACRQAIKSNNVSSLFKIIKTGS</sequence>
<dbReference type="Pfam" id="PF23350">
    <property type="entry name" value="BBS2_pf"/>
    <property type="match status" value="1"/>
</dbReference>
<dbReference type="InterPro" id="IPR029333">
    <property type="entry name" value="BBS2_GAE_dom"/>
</dbReference>
<dbReference type="Pfam" id="PF14782">
    <property type="entry name" value="BBS2_GAE"/>
    <property type="match status" value="1"/>
</dbReference>
<proteinExistence type="predicted"/>
<dbReference type="GO" id="GO:0034464">
    <property type="term" value="C:BBSome"/>
    <property type="evidence" value="ECO:0007669"/>
    <property type="project" value="InterPro"/>
</dbReference>
<feature type="domain" description="BBS2 GAE" evidence="1">
    <location>
        <begin position="38"/>
        <end position="121"/>
    </location>
</feature>
<evidence type="ECO:0000259" key="1">
    <source>
        <dbReference type="Pfam" id="PF14782"/>
    </source>
</evidence>
<evidence type="ECO:0000259" key="4">
    <source>
        <dbReference type="Pfam" id="PF23353"/>
    </source>
</evidence>
<reference evidence="5 6" key="1">
    <citation type="submission" date="2020-06" db="EMBL/GenBank/DDBJ databases">
        <authorList>
            <person name="Li R."/>
            <person name="Bekaert M."/>
        </authorList>
    </citation>
    <scope>NUCLEOTIDE SEQUENCE [LARGE SCALE GENOMIC DNA]</scope>
    <source>
        <strain evidence="6">wild</strain>
    </source>
</reference>
<dbReference type="AlphaFoldDB" id="A0A6J8EYM4"/>
<dbReference type="EMBL" id="CACVKT020010253">
    <property type="protein sequence ID" value="CAC5425614.1"/>
    <property type="molecule type" value="Genomic_DNA"/>
</dbReference>
<dbReference type="OrthoDB" id="2120021at2759"/>
<protein>
    <submittedName>
        <fullName evidence="5">BBS2</fullName>
    </submittedName>
</protein>
<dbReference type="GO" id="GO:0031514">
    <property type="term" value="C:motile cilium"/>
    <property type="evidence" value="ECO:0007669"/>
    <property type="project" value="TreeGrafter"/>
</dbReference>
<dbReference type="InterPro" id="IPR055381">
    <property type="entry name" value="BBS2_CtH_dom"/>
</dbReference>
<dbReference type="Proteomes" id="UP000507470">
    <property type="component" value="Unassembled WGS sequence"/>
</dbReference>
<evidence type="ECO:0000313" key="6">
    <source>
        <dbReference type="Proteomes" id="UP000507470"/>
    </source>
</evidence>
<gene>
    <name evidence="5" type="ORF">MCOR_57413</name>
</gene>
<evidence type="ECO:0000313" key="5">
    <source>
        <dbReference type="EMBL" id="CAC5425614.1"/>
    </source>
</evidence>
<evidence type="ECO:0000259" key="2">
    <source>
        <dbReference type="Pfam" id="PF23350"/>
    </source>
</evidence>
<name>A0A6J8EYM4_MYTCO</name>
<evidence type="ECO:0000259" key="3">
    <source>
        <dbReference type="Pfam" id="PF23351"/>
    </source>
</evidence>
<dbReference type="InterPro" id="IPR016616">
    <property type="entry name" value="Bardet-Biedl_syndrome_2_prot"/>
</dbReference>
<dbReference type="Pfam" id="PF23353">
    <property type="entry name" value="BBS2_hp"/>
    <property type="match status" value="1"/>
</dbReference>
<dbReference type="GO" id="GO:1905515">
    <property type="term" value="P:non-motile cilium assembly"/>
    <property type="evidence" value="ECO:0007669"/>
    <property type="project" value="InterPro"/>
</dbReference>
<dbReference type="GO" id="GO:0016020">
    <property type="term" value="C:membrane"/>
    <property type="evidence" value="ECO:0007669"/>
    <property type="project" value="TreeGrafter"/>
</dbReference>
<accession>A0A6J8EYM4</accession>
<dbReference type="PANTHER" id="PTHR32465">
    <property type="entry name" value="BARDET-BIEDL SYNDROME 2 PROTEIN"/>
    <property type="match status" value="1"/>
</dbReference>